<reference evidence="1 2" key="1">
    <citation type="submission" date="2014-04" db="EMBL/GenBank/DDBJ databases">
        <authorList>
            <consortium name="International Citrus Genome Consortium"/>
            <person name="Gmitter F."/>
            <person name="Chen C."/>
            <person name="Farmerie W."/>
            <person name="Harkins T."/>
            <person name="Desany B."/>
            <person name="Mohiuddin M."/>
            <person name="Kodira C."/>
            <person name="Borodovsky M."/>
            <person name="Lomsadze A."/>
            <person name="Burns P."/>
            <person name="Jenkins J."/>
            <person name="Prochnik S."/>
            <person name="Shu S."/>
            <person name="Chapman J."/>
            <person name="Pitluck S."/>
            <person name="Schmutz J."/>
            <person name="Rokhsar D."/>
        </authorList>
    </citation>
    <scope>NUCLEOTIDE SEQUENCE</scope>
</reference>
<proteinExistence type="predicted"/>
<gene>
    <name evidence="1" type="ORF">CISIN_1g034960mg</name>
</gene>
<dbReference type="EMBL" id="KK784975">
    <property type="protein sequence ID" value="KDO56278.1"/>
    <property type="molecule type" value="Genomic_DNA"/>
</dbReference>
<accession>A0A067EMI9</accession>
<evidence type="ECO:0000313" key="2">
    <source>
        <dbReference type="Proteomes" id="UP000027120"/>
    </source>
</evidence>
<dbReference type="Proteomes" id="UP000027120">
    <property type="component" value="Unassembled WGS sequence"/>
</dbReference>
<name>A0A067EMI9_CITSI</name>
<sequence length="78" mass="9148">MRFMKIINPTTKWLLVMVHRVGPLKIRPIVIRMNRLKHGPIWAHVRKLPFLGSIECNGSVIIKKTRYFVKINSQGKEI</sequence>
<dbReference type="AlphaFoldDB" id="A0A067EMI9"/>
<organism evidence="1 2">
    <name type="scientific">Citrus sinensis</name>
    <name type="common">Sweet orange</name>
    <name type="synonym">Citrus aurantium var. sinensis</name>
    <dbReference type="NCBI Taxonomy" id="2711"/>
    <lineage>
        <taxon>Eukaryota</taxon>
        <taxon>Viridiplantae</taxon>
        <taxon>Streptophyta</taxon>
        <taxon>Embryophyta</taxon>
        <taxon>Tracheophyta</taxon>
        <taxon>Spermatophyta</taxon>
        <taxon>Magnoliopsida</taxon>
        <taxon>eudicotyledons</taxon>
        <taxon>Gunneridae</taxon>
        <taxon>Pentapetalae</taxon>
        <taxon>rosids</taxon>
        <taxon>malvids</taxon>
        <taxon>Sapindales</taxon>
        <taxon>Rutaceae</taxon>
        <taxon>Aurantioideae</taxon>
        <taxon>Citrus</taxon>
    </lineage>
</organism>
<keyword evidence="2" id="KW-1185">Reference proteome</keyword>
<protein>
    <submittedName>
        <fullName evidence="1">Uncharacterized protein</fullName>
    </submittedName>
</protein>
<evidence type="ECO:0000313" key="1">
    <source>
        <dbReference type="EMBL" id="KDO56278.1"/>
    </source>
</evidence>